<dbReference type="InterPro" id="IPR007454">
    <property type="entry name" value="UPF0250_YbeD-like"/>
</dbReference>
<name>D5V7S0_ARCNC</name>
<dbReference type="Proteomes" id="UP000000939">
    <property type="component" value="Chromosome"/>
</dbReference>
<keyword evidence="2" id="KW-1185">Reference proteome</keyword>
<evidence type="ECO:0000313" key="1">
    <source>
        <dbReference type="EMBL" id="ADG94690.1"/>
    </source>
</evidence>
<dbReference type="Gene3D" id="3.30.70.260">
    <property type="match status" value="1"/>
</dbReference>
<evidence type="ECO:0008006" key="3">
    <source>
        <dbReference type="Google" id="ProtNLM"/>
    </source>
</evidence>
<dbReference type="KEGG" id="ant:Arnit_3043"/>
<gene>
    <name evidence="1" type="ordered locus">Arnit_3043</name>
</gene>
<dbReference type="STRING" id="572480.Arnit_3043"/>
<proteinExistence type="predicted"/>
<dbReference type="EMBL" id="CP001999">
    <property type="protein sequence ID" value="ADG94690.1"/>
    <property type="molecule type" value="Genomic_DNA"/>
</dbReference>
<organism evidence="1 2">
    <name type="scientific">Arcobacter nitrofigilis (strain ATCC 33309 / DSM 7299 / CCUG 15893 / LMG 7604 / NCTC 12251 / CI)</name>
    <name type="common">Campylobacter nitrofigilis</name>
    <dbReference type="NCBI Taxonomy" id="572480"/>
    <lineage>
        <taxon>Bacteria</taxon>
        <taxon>Pseudomonadati</taxon>
        <taxon>Campylobacterota</taxon>
        <taxon>Epsilonproteobacteria</taxon>
        <taxon>Campylobacterales</taxon>
        <taxon>Arcobacteraceae</taxon>
        <taxon>Arcobacter</taxon>
    </lineage>
</organism>
<accession>D5V7S0</accession>
<dbReference type="eggNOG" id="COG2921">
    <property type="taxonomic scope" value="Bacteria"/>
</dbReference>
<reference evidence="1 2" key="1">
    <citation type="journal article" date="2010" name="Stand. Genomic Sci.">
        <title>Complete genome sequence of Arcobacter nitrofigilis type strain (CI).</title>
        <authorList>
            <person name="Pati A."/>
            <person name="Gronow S."/>
            <person name="Lapidus A."/>
            <person name="Copeland A."/>
            <person name="Glavina Del Rio T."/>
            <person name="Nolan M."/>
            <person name="Lucas S."/>
            <person name="Tice H."/>
            <person name="Cheng J.F."/>
            <person name="Han C."/>
            <person name="Chertkov O."/>
            <person name="Bruce D."/>
            <person name="Tapia R."/>
            <person name="Goodwin L."/>
            <person name="Pitluck S."/>
            <person name="Liolios K."/>
            <person name="Ivanova N."/>
            <person name="Mavromatis K."/>
            <person name="Chen A."/>
            <person name="Palaniappan K."/>
            <person name="Land M."/>
            <person name="Hauser L."/>
            <person name="Chang Y.J."/>
            <person name="Jeffries C.D."/>
            <person name="Detter J.C."/>
            <person name="Rohde M."/>
            <person name="Goker M."/>
            <person name="Bristow J."/>
            <person name="Eisen J.A."/>
            <person name="Markowitz V."/>
            <person name="Hugenholtz P."/>
            <person name="Klenk H.P."/>
            <person name="Kyrpides N.C."/>
        </authorList>
    </citation>
    <scope>NUCLEOTIDE SEQUENCE [LARGE SCALE GENOMIC DNA]</scope>
    <source>
        <strain evidence="2">ATCC 33309 / DSM 7299 / CCUG 15893 / LMG 7604 / NCTC 12251 / CI</strain>
    </source>
</reference>
<sequence>MIDLNKHKLELDYPCNWVYKVVVVETVNIKKVVKEVIVEREHKLTESKVSSKGKFKSYTLDLLVHNEDDRKMIYELLGNHSDIKMVL</sequence>
<dbReference type="SUPFAM" id="SSF117991">
    <property type="entry name" value="YbeD/HP0495-like"/>
    <property type="match status" value="1"/>
</dbReference>
<evidence type="ECO:0000313" key="2">
    <source>
        <dbReference type="Proteomes" id="UP000000939"/>
    </source>
</evidence>
<dbReference type="RefSeq" id="WP_013136835.1">
    <property type="nucleotide sequence ID" value="NC_014166.1"/>
</dbReference>
<dbReference type="HOGENOM" id="CLU_161438_3_0_7"/>
<protein>
    <recommendedName>
        <fullName evidence="3">DUF493 domain-containing protein</fullName>
    </recommendedName>
</protein>
<dbReference type="OrthoDB" id="281538at2"/>
<dbReference type="AlphaFoldDB" id="D5V7S0"/>
<dbReference type="InterPro" id="IPR027471">
    <property type="entry name" value="YbeD-like_sf"/>
</dbReference>
<dbReference type="Pfam" id="PF04359">
    <property type="entry name" value="DUF493"/>
    <property type="match status" value="1"/>
</dbReference>